<sequence>MPRQNVGRSLSITSQESYSAVIIADMVAEIPTEVDPQENVGSRQNSMRRGSNRSRKNSSTKKESVNIAYDDQTDTTPPAVVSVEDMETVNLGHARVNGTDISKGVILNAQFGDFNNKTDYLAATEKSIEMNNAHQPPPPVAETKKETKSSSVEFSQMSLPRKIAFVFSFLPSIMFVLCFAVILPCEQKLPCVEEMWFHALNDTVITSGLKISSERLFYSFYFEASGKDRPRLNGLTSLNVEDGSQFWEKRLTYKPSLVDCAKLVQNSTDACLVEEPSGAAELFNATTGDLIVHVNLTRQEEGSSATPVILPDCQKSGVAEFGIAASNQEIKIIYQGIIISTIRVSVCDSLPQKMTPLPRVDNQTDLIFVCQKDSKDQLVQMSQDAWCMYKKPNTGRKETKVIKTGEIDSLTQSILVPTETGLFVWSENEVTLFDFDGKKTWNVSTEPHSKTNRFLLHGRFDESGNKVALFSSDISSNLLITVLNPKTGETTWNKTMLKTEISDVSVIKGEKNDFVLMLMRKGEHDLKADAVTQLAEVPTTLMSLLSEEGMAGSTESPPSRMVEELVFSELGGSYFQTIDEVKMSYAEGESYKSSLTVVPRQNKGITVVVLKQYTTRFPRTQLRSIRVNNWDISLTENRQCSWKS</sequence>
<evidence type="ECO:0000313" key="3">
    <source>
        <dbReference type="EMBL" id="GFT99215.1"/>
    </source>
</evidence>
<accession>A0A8X6UC10</accession>
<feature type="compositionally biased region" description="Basic residues" evidence="1">
    <location>
        <begin position="50"/>
        <end position="59"/>
    </location>
</feature>
<proteinExistence type="predicted"/>
<feature type="transmembrane region" description="Helical" evidence="2">
    <location>
        <begin position="163"/>
        <end position="183"/>
    </location>
</feature>
<dbReference type="AlphaFoldDB" id="A0A8X6UC10"/>
<feature type="region of interest" description="Disordered" evidence="1">
    <location>
        <begin position="32"/>
        <end position="77"/>
    </location>
</feature>
<organism evidence="3 4">
    <name type="scientific">Nephila pilipes</name>
    <name type="common">Giant wood spider</name>
    <name type="synonym">Nephila maculata</name>
    <dbReference type="NCBI Taxonomy" id="299642"/>
    <lineage>
        <taxon>Eukaryota</taxon>
        <taxon>Metazoa</taxon>
        <taxon>Ecdysozoa</taxon>
        <taxon>Arthropoda</taxon>
        <taxon>Chelicerata</taxon>
        <taxon>Arachnida</taxon>
        <taxon>Araneae</taxon>
        <taxon>Araneomorphae</taxon>
        <taxon>Entelegynae</taxon>
        <taxon>Araneoidea</taxon>
        <taxon>Nephilidae</taxon>
        <taxon>Nephila</taxon>
    </lineage>
</organism>
<keyword evidence="4" id="KW-1185">Reference proteome</keyword>
<evidence type="ECO:0000256" key="1">
    <source>
        <dbReference type="SAM" id="MobiDB-lite"/>
    </source>
</evidence>
<dbReference type="Proteomes" id="UP000887013">
    <property type="component" value="Unassembled WGS sequence"/>
</dbReference>
<dbReference type="InterPro" id="IPR011047">
    <property type="entry name" value="Quinoprotein_ADH-like_sf"/>
</dbReference>
<keyword evidence="2" id="KW-1133">Transmembrane helix</keyword>
<dbReference type="OrthoDB" id="6364780at2759"/>
<dbReference type="SUPFAM" id="SSF50998">
    <property type="entry name" value="Quinoprotein alcohol dehydrogenase-like"/>
    <property type="match status" value="1"/>
</dbReference>
<keyword evidence="2" id="KW-0812">Transmembrane</keyword>
<evidence type="ECO:0000256" key="2">
    <source>
        <dbReference type="SAM" id="Phobius"/>
    </source>
</evidence>
<evidence type="ECO:0000313" key="4">
    <source>
        <dbReference type="Proteomes" id="UP000887013"/>
    </source>
</evidence>
<protein>
    <submittedName>
        <fullName evidence="3">Uncharacterized protein</fullName>
    </submittedName>
</protein>
<gene>
    <name evidence="3" type="primary">AVEN_9643_1</name>
    <name evidence="3" type="ORF">NPIL_535081</name>
</gene>
<keyword evidence="2" id="KW-0472">Membrane</keyword>
<name>A0A8X6UC10_NEPPI</name>
<dbReference type="EMBL" id="BMAW01122516">
    <property type="protein sequence ID" value="GFT99215.1"/>
    <property type="molecule type" value="Genomic_DNA"/>
</dbReference>
<comment type="caution">
    <text evidence="3">The sequence shown here is derived from an EMBL/GenBank/DDBJ whole genome shotgun (WGS) entry which is preliminary data.</text>
</comment>
<reference evidence="3" key="1">
    <citation type="submission" date="2020-08" db="EMBL/GenBank/DDBJ databases">
        <title>Multicomponent nature underlies the extraordinary mechanical properties of spider dragline silk.</title>
        <authorList>
            <person name="Kono N."/>
            <person name="Nakamura H."/>
            <person name="Mori M."/>
            <person name="Yoshida Y."/>
            <person name="Ohtoshi R."/>
            <person name="Malay A.D."/>
            <person name="Moran D.A.P."/>
            <person name="Tomita M."/>
            <person name="Numata K."/>
            <person name="Arakawa K."/>
        </authorList>
    </citation>
    <scope>NUCLEOTIDE SEQUENCE</scope>
</reference>